<sequence>MAIDLQQIGKRFRFYTHLKELEIPEIQKITGSDTQVLENIICGQDYMLDELVAIIKHFPDLNSKWLIYGEGSMFKPMNEDGTCTGNHPKDCLKKDKAQYLKQMQEMLLELDAAEVAKGHKPDMDALRAKIVELKDSTSTAAE</sequence>
<feature type="coiled-coil region" evidence="1">
    <location>
        <begin position="89"/>
        <end position="116"/>
    </location>
</feature>
<evidence type="ECO:0000313" key="2">
    <source>
        <dbReference type="EMBL" id="TXK52898.1"/>
    </source>
</evidence>
<comment type="caution">
    <text evidence="2">The sequence shown here is derived from an EMBL/GenBank/DDBJ whole genome shotgun (WGS) entry which is preliminary data.</text>
</comment>
<reference evidence="2 3" key="1">
    <citation type="submission" date="2019-08" db="EMBL/GenBank/DDBJ databases">
        <authorList>
            <person name="Shi S."/>
        </authorList>
    </citation>
    <scope>NUCLEOTIDE SEQUENCE [LARGE SCALE GENOMIC DNA]</scope>
    <source>
        <strain evidence="2 3">GY10130</strain>
    </source>
</reference>
<evidence type="ECO:0000256" key="1">
    <source>
        <dbReference type="SAM" id="Coils"/>
    </source>
</evidence>
<protein>
    <submittedName>
        <fullName evidence="2">Uncharacterized protein</fullName>
    </submittedName>
</protein>
<dbReference type="AlphaFoldDB" id="A0A5C8KEC1"/>
<proteinExistence type="predicted"/>
<dbReference type="OrthoDB" id="839492at2"/>
<keyword evidence="1" id="KW-0175">Coiled coil</keyword>
<dbReference type="EMBL" id="VRTY01000001">
    <property type="protein sequence ID" value="TXK52898.1"/>
    <property type="molecule type" value="Genomic_DNA"/>
</dbReference>
<accession>A0A5C8KEC1</accession>
<keyword evidence="3" id="KW-1185">Reference proteome</keyword>
<evidence type="ECO:0000313" key="3">
    <source>
        <dbReference type="Proteomes" id="UP000321926"/>
    </source>
</evidence>
<gene>
    <name evidence="2" type="ORF">FVR03_00560</name>
</gene>
<organism evidence="2 3">
    <name type="scientific">Pontibacter qinzhouensis</name>
    <dbReference type="NCBI Taxonomy" id="2603253"/>
    <lineage>
        <taxon>Bacteria</taxon>
        <taxon>Pseudomonadati</taxon>
        <taxon>Bacteroidota</taxon>
        <taxon>Cytophagia</taxon>
        <taxon>Cytophagales</taxon>
        <taxon>Hymenobacteraceae</taxon>
        <taxon>Pontibacter</taxon>
    </lineage>
</organism>
<dbReference type="RefSeq" id="WP_147919801.1">
    <property type="nucleotide sequence ID" value="NZ_VRTY01000001.1"/>
</dbReference>
<dbReference type="Proteomes" id="UP000321926">
    <property type="component" value="Unassembled WGS sequence"/>
</dbReference>
<name>A0A5C8KEC1_9BACT</name>